<feature type="compositionally biased region" description="Acidic residues" evidence="2">
    <location>
        <begin position="919"/>
        <end position="929"/>
    </location>
</feature>
<organism evidence="3 4">
    <name type="scientific">Thauera mechernichensis</name>
    <dbReference type="NCBI Taxonomy" id="82788"/>
    <lineage>
        <taxon>Bacteria</taxon>
        <taxon>Pseudomonadati</taxon>
        <taxon>Pseudomonadota</taxon>
        <taxon>Betaproteobacteria</taxon>
        <taxon>Rhodocyclales</taxon>
        <taxon>Zoogloeaceae</taxon>
        <taxon>Thauera</taxon>
    </lineage>
</organism>
<dbReference type="InterPro" id="IPR047881">
    <property type="entry name" value="LktA_repeat"/>
</dbReference>
<evidence type="ECO:0000256" key="2">
    <source>
        <dbReference type="SAM" id="MobiDB-lite"/>
    </source>
</evidence>
<dbReference type="InterPro" id="IPR012334">
    <property type="entry name" value="Pectin_lyas_fold"/>
</dbReference>
<feature type="region of interest" description="Disordered" evidence="2">
    <location>
        <begin position="5319"/>
        <end position="5348"/>
    </location>
</feature>
<feature type="compositionally biased region" description="Polar residues" evidence="2">
    <location>
        <begin position="949"/>
        <end position="959"/>
    </location>
</feature>
<comment type="caution">
    <text evidence="3">The sequence shown here is derived from an EMBL/GenBank/DDBJ whole genome shotgun (WGS) entry which is preliminary data.</text>
</comment>
<name>A0ABW3WER2_9RHOO</name>
<keyword evidence="4" id="KW-1185">Reference proteome</keyword>
<dbReference type="Gene3D" id="1.10.287.1490">
    <property type="match status" value="1"/>
</dbReference>
<gene>
    <name evidence="3" type="ORF">ACFQ4M_13020</name>
</gene>
<dbReference type="InterPro" id="IPR011050">
    <property type="entry name" value="Pectin_lyase_fold/virulence"/>
</dbReference>
<accession>A0ABW3WER2</accession>
<feature type="region of interest" description="Disordered" evidence="2">
    <location>
        <begin position="891"/>
        <end position="961"/>
    </location>
</feature>
<proteinExistence type="predicted"/>
<protein>
    <submittedName>
        <fullName evidence="3">Leukotoxin LktA family filamentous adhesin</fullName>
    </submittedName>
</protein>
<evidence type="ECO:0000256" key="1">
    <source>
        <dbReference type="SAM" id="Coils"/>
    </source>
</evidence>
<dbReference type="NCBIfam" id="NF012206">
    <property type="entry name" value="LktA_tand_53"/>
    <property type="match status" value="9"/>
</dbReference>
<dbReference type="SUPFAM" id="SSF51126">
    <property type="entry name" value="Pectin lyase-like"/>
    <property type="match status" value="1"/>
</dbReference>
<evidence type="ECO:0000313" key="3">
    <source>
        <dbReference type="EMBL" id="MFD1264503.1"/>
    </source>
</evidence>
<dbReference type="RefSeq" id="WP_277830620.1">
    <property type="nucleotide sequence ID" value="NZ_JARQZE010000002.1"/>
</dbReference>
<keyword evidence="1" id="KW-0175">Coiled coil</keyword>
<dbReference type="NCBIfam" id="NF012204">
    <property type="entry name" value="adhes_FxxPxG"/>
    <property type="match status" value="1"/>
</dbReference>
<feature type="compositionally biased region" description="Basic and acidic residues" evidence="2">
    <location>
        <begin position="1300"/>
        <end position="1313"/>
    </location>
</feature>
<dbReference type="InterPro" id="IPR008638">
    <property type="entry name" value="FhaB/CdiA-like_TPS"/>
</dbReference>
<evidence type="ECO:0000313" key="4">
    <source>
        <dbReference type="Proteomes" id="UP001597158"/>
    </source>
</evidence>
<feature type="region of interest" description="Disordered" evidence="2">
    <location>
        <begin position="1294"/>
        <end position="1334"/>
    </location>
</feature>
<dbReference type="Proteomes" id="UP001597158">
    <property type="component" value="Unassembled WGS sequence"/>
</dbReference>
<dbReference type="NCBIfam" id="TIGR01901">
    <property type="entry name" value="adhes_NPXG"/>
    <property type="match status" value="1"/>
</dbReference>
<feature type="compositionally biased region" description="Polar residues" evidence="2">
    <location>
        <begin position="1314"/>
        <end position="1334"/>
    </location>
</feature>
<dbReference type="Gene3D" id="2.160.20.10">
    <property type="entry name" value="Single-stranded right-handed beta-helix, Pectin lyase-like"/>
    <property type="match status" value="1"/>
</dbReference>
<sequence length="5348" mass="537634">MRNGQQHMGAADLPRPKEIVFHVTCALIVAHGLSPCMAWAQAIVPDGRTLTTVMPDAGAAVVNIHTGTVLGNGNALNSFSRFNVGEGQVANLHVPDTAAALINLVRDQTTTIGGMLNAIKDGKIGGKVYFANPHGFIVSNTGVVNVGSLHVSTPSQQFVDEFFSAAGGAEASSAQLVAGTAPRNRDAQVRIDGTVNAIEQVAVSAGSVVVGGKVFTGARFSGTDPDFKDVVNVHGLDAASTVAVHDGRILIVGDDDISVTGTLSTRRVADGSDATLRSGTSVGASSDISLEARSVTLGSGARVLAAGGAGHAGGDVNVQAAASGGLLDVVSDTRARVGIQGATVTGRDITATAKAEHDSSLSPVVTKTVAAEAELNDATLEASGMLAVRAEAVATVATPDFVPLAVVDVDVAATVKVAGNSRLSGTAGTELSARVDAELSARPGLPDFGELPGDAGVAVVTSNTTATVDVLGDSEVGSTLGRSDLSATNNTRVDAAVDASASGDTAVGGAVAVTVVRSTTRTRAADNARLSGKTGVGVRAASTTLVATSAKAAAGGATEKGAEESKTEETLETYKDDAATADGGVTVAAAVAVSDLESHTLAAVDASRPLQSDGALTVAGTALTQAEVEADGSSAGGSVGVGVGVALNLARVSNEARVAQQVEAAGIEASARTPAGDDTNLFTSTATSGAGASDVGVAGALAINVIDNLTTATISAAGDVDAKNGNVAIDAENRSTSNASATPAEDATASGDTVGVGASVAVNVVSNESRAQLADGARLRNAAALDVKAEGDYSARTEAEAGAEGGIAATPVAAVTVADNKTLAGIGSGEAVHASGAVSVEARHASTTETVAKGSATGEKAAIGIGVAVNVVAETVSASVGRDLHAGSTIRVAAESRHSSSADATASAKGGKEEKKDGGDDDTPEDGVDQEIGRQAGFAQDKQKDGSDSKTQAPDSAETSEGKISVAAAVAVNSARVSTSATIADGVDVSAAGALEVEASGNTDASASADGSAAGSTTTVGIGAAVAINSVTSHTAAWIGDAQVRAEGIAVRALMTAVDSDTVNSFSSSAKAGAGAGKVGIAGALALNLIDTRSTAEIHGGAELDADGHDIELRAESASETSATALPDEPASGGKLGVGASVALNLFREDLVRARVRNGAQLIDLDKLQVVADARSDSKAEAEAGAEGSVALDAVVALSDLKLKTEAIVEAGAQITATGPVEIRASSAGEHEATATGDVKSDKVGVGASGAIILSTTHTLASLARDLVTTTSGDDGKVDITATSTRSYEAIAKASAAGGKAEDETTATERDKAATTSTLKDNESAQQGTETTGSGSKVAIAAAAGVLVLDDDARATVAAGRRLELGGDLTLSATSSSDFSARGLGNTLDVTKLQDSAKVGIGVGVGLAITRNDTQAAIGAGSQIVRAGNIEVSATSAQNTSPGFAYKLAAEGVAGAGAEKVGIAGALAVANSESTTEASIGDEVRIGDIDGGTRVGNVRVSADNTSKLAAKAWSAALAGKVGVGASIAVLVSDNTYRAWIGREAEIAAMSLEVAGRNHAITGPAAFNWSLEGLEDRFTEANLQLLLGQNNYYTETIAGAGSNQVAVTGAFSVNVFEDTTEAGIDADARVATTGAVDLIASNASTAKAFAGGISAAGKVGVGVASADIANEGVTRAALGAAARIEQSSSIAIDASSTMDLAVIAASAGAAGTAGVSGVLSLILSDNTVEASAGNGSWLRSNGDIRIEAANTFDALGVAGVAGIGGTAGVGASAGTFLIDNVTQAWAGQDANLAAAGLITVAAGATQDVTSVVVGGAGGGTAGVAGSAAVNVYNPVTQAWIGKDARINAGLDGAALGTRALAVGASAHTELLSIVGTVGIGGTAGVGGAADVVVIDKETAAWLGEGVIARTGAALDITAVSTEKIRSIGVGVSAGGTAGVQGSASVLVLDVATLASAGAGSALHSEGNLVIAAESDSDLDLLAGAIGAAGTAAVGAGAAVAVVDKTTHAWIDDGASATALGKAAPTQVASGSFGVSYAATSAGAGEVAAPGITPSNGKDSLAGGSAALGSTRSSASQLRDHRGLAVTAVNRDDIKGFAVTGAAAGTGAVTLSGEVSVHSTDTRASIGSIDVAPGTPRSGVSINADNSGADSAQSVLVAAGNDSFHLGIAGALAASGTVGVGVGADVAVMKHATHATITDHSTVKAARDVEVAANSVQEVVSVSASLGASGTVGVAGSVSVLSFDNQTWASIGDDAVVEAGGNVVVKADDDTATTLVAGTVALGIGGGGIGAGVGITLIDKDTRAWIGNRAVVDGRGQGSTALTAYSGDGVDLTTAMRGVQVQARSHENLFTVSAAGAGGLYVGFAGAASVATVDSDTLAYIGNGAQINTQAGAAHDDQDVNVSARNDLRLFNVSGALGVGAVGIAGAVDVGIIRNDTTAFIGDDATVKARRDIDVNALAKTDIDTYVVSAAGGLGALAGAVGVYSVGSGLDEDAQRRLQTDDGNAGSYVDGQATNGSISNVLNGYSDSRIRNASTRVATERADTAASASFTATETRLLPAGTAAFVGKRSTLEAGRNIDVDARQHVRFDMLNGGLAIGAIGLGAGVGVTSFRSHTTAFVDTGSTLNAGDAGTVSVSAALDEDLDSLAFAGTGGILAVDAAVAVLKSGAHVEARFEQGVIVEQAGSVRVDADDTRKLSAETAGASVGLIAAGASVTTAEITGRTQAKVGNEVRVGQTAGRSVGRLEITADAHHEVSAEALAAKGGLGLAASGTVATATIETAVGASTGTDARIKVSDDVLIDADAATAAHASATGINVSLGGAVGASIARARVSPQVDATVGGGSRIESASLSLMARQRLPGGIARSAYSSASGAAGGLLVGANASQSFASNSGQVRAGVGDDSLLTVTGIATVQTDNTSAQLAHVSGVSVGFVAIGANKATASSSTLSQATLGDRVGVSAGTLQVLANGNSTNHAHGVAGAGGLVSVPFSASYTSTVGTTIARIGSRYSASHPADARMLEVGTLRIDATQALSFDSWMRNLNASLIGVSGANAENFAFGRTLAEIGDNARVKGDRVELNAATTLTKGAPAGLLAGSGISRPAWNVESSSGGLADFPAAGSQTRLLADTRARVGASANITPRDPAALVAGVAIDAANHINASDRVTMTSGGAVSAASGESEIITVCPAGRIVCATGQTPLAAVDVANGAHIESAWNIALGSRTVASLSTQSAVDVYGLVGVAPEGSSVSSYIGSNRVTIGDATLKSGNDIKLSAGAATNGAGSSASARARTDVYNNTAIPVNRDPVADAFVNAGSHLSVAAGAEILSVRHASLHADRGSNTASGVGIGKDIYRETLAAIASWFSNLFGGDDVSFETRTGRSVVNQDSSVHVDGRVEVGINREQWLTIALDGSETHTDGISVLDRDFIGLATDILDRIAMLEELIRQYSVGNPSSDAAIAAEAYRSEVRFLERKLDEMGFPRDPSQPGFSSVPPESPLEVAQQSLSAMQDTLTELNAQVDRRSALNTELAEIPAEITALEAEITDLNAEITGFEADLVGLDPDDTDDAAEITRLNGLIADREGQITVREGQITTKETRRDVGIPAELGSIVAAYPNLDARLTDLNAQITDLDRDITAGAFSNEPLAGPIARVLKISDSVAKLGNIDVRGNRLTGTGVLDAPGDASITITNYGPNVLILGNMTIAPNEGGKLFFNGVEVNSNADIARINRGAGTAAFSSITTAETSGAGEPVILVKSLFSPLDISEAEKDAMRADGIRPLAPDIILRGDISNLRGLVKIDSAAGSIRLEQKRKPDGSLVTPVETATIRADRVEVKTRNGDFVQSYTDGAWHAAGEPLKVIPGVSTDPFPANVDSIERPATEPAGGIIANGSVLIAARYLNINGTIQSGIAEWGVRIPEGATVSLPGGGTGSFADARDDYALQVLEGRTSTGSEYYTVSGATVAGLGSAEWDAWESITVRYNALHDRLELSGVQVQGGYIELFGQIFSTSQSGGGRLRVLDGYGRIKIDNETGKTLLVNTLDAGLGVKGRINITDIRGIDPATGAPILSEPVSRTRADGEARTGTQGYDPVSGLRYVVTTGYDEVRIDEYRYSQTGWFGTAILSGKALDGYRLRSIERTKDPLLTDAFLVVDPAADYHYLPGGPRTQEETVSSVLTPGRSWRECNWWSLCISARYYQEFSVTTGKKYTTTDSVRGDYRIGIEYIGFDEGRVDISSVGDVVFNGSVNNRGGNTTVSSAGSLTQNGPSAVLGGHSIDLSAGTGIGSLHADGTPDQALRIRQSEGGVVNAGTTSGSIYLEQTIGDLRVGTIGSAATDKVVLESAGDIVGRDASALVQARRIDLSSANGSIGRLDALGGDPLRIRSGYTTSEDAAVLARHGLSAQARGDINIANLADPLAAHIYTGDLLVVGVESLGGDVRITTTGSVIDNNPFATVDTRTEDELAALWDEMRLRQQPNDPITGAARGSDAKAQEAVEAYANGRSNNYRLYWQFRVRQADGGASYDPTFEYALTATEEQALRDTGMDAADIAAFADKRTQQYRALHEEVGSYTSTFDEDFDYRSRLSAEEITAITRGSEWTDAQLLLSVGAGLLKEITDTVTTIKAPNVVGRTVTLVAGDDIGRYGPDQVIDTIAGIDTLTKAQKAALAAVERGDAIVDDEDNPRFVTIRQPQPLNVANRDLDDPATLHATAAGKVFIGSEGSLRIGQVSAGDEVRIKVAGALHGIDSGAGAVHINSGGRIILEAASGGIGGTLDGDKLFLTPLGIQLSDGTGLIARAGSDIWLAASSGLFVDTVFSIGDVRLDASGSILDFQLTENPLDPDLNILARNVSLNASGGEIGSADNPLDVALSDEDGRISASTEGFGNGVHLNGTLGKFFNIGAVRSGDAVALSSATFMFIDGRVSGPGPISLVAGAQMVLTPFADVHATTLGVFLKARDLLMQDAGDGIHAAQMRVDVGTIDLRTDGDAVITGIFTGNPTESAILITAGGSVYDGGDTRLDIIANTAPGATLTIRAGGQIGGNPLDIDVLNFNASAGGLIHIDSPGSLIMGDVTAEGEIDIRAAGSISAQSVTSLSEDVKLAADDGDLRVGAISGRDVELSAMNGDAEFGSIDARSLDVDVPSGSVGIGELRATEVSIGARDRIDVDRLEVGRDLRLSADRIVAQVFASGSAPIFGAIGGYGGGMASAMDLTLSGLGGFHFDRVAALTGRIDIPVGTLQVDQFQVGDRVVVTNPQTRLLIDQHNFRLQGYDAQLYSGGPAFALKLDRNLIATDSFVIDRRASHEVLGPDGPQLSVVEYTERVLAEFHLAPPAAGAPREDEEESLVSVDANPVATDTETQ</sequence>
<reference evidence="4" key="1">
    <citation type="journal article" date="2019" name="Int. J. Syst. Evol. Microbiol.">
        <title>The Global Catalogue of Microorganisms (GCM) 10K type strain sequencing project: providing services to taxonomists for standard genome sequencing and annotation.</title>
        <authorList>
            <consortium name="The Broad Institute Genomics Platform"/>
            <consortium name="The Broad Institute Genome Sequencing Center for Infectious Disease"/>
            <person name="Wu L."/>
            <person name="Ma J."/>
        </authorList>
    </citation>
    <scope>NUCLEOTIDE SEQUENCE [LARGE SCALE GENOMIC DNA]</scope>
    <source>
        <strain evidence="4">CCUG 48884</strain>
    </source>
</reference>
<feature type="coiled-coil region" evidence="1">
    <location>
        <begin position="3494"/>
        <end position="3552"/>
    </location>
</feature>
<dbReference type="EMBL" id="JBHTMC010000024">
    <property type="protein sequence ID" value="MFD1264503.1"/>
    <property type="molecule type" value="Genomic_DNA"/>
</dbReference>